<comment type="similarity">
    <text evidence="1">Belongs to the LysR transcriptional regulatory family.</text>
</comment>
<dbReference type="Pfam" id="PF00126">
    <property type="entry name" value="HTH_1"/>
    <property type="match status" value="1"/>
</dbReference>
<name>A0A2M9BBD5_9MICO</name>
<dbReference type="Pfam" id="PF03466">
    <property type="entry name" value="LysR_substrate"/>
    <property type="match status" value="1"/>
</dbReference>
<keyword evidence="2" id="KW-0805">Transcription regulation</keyword>
<evidence type="ECO:0000313" key="7">
    <source>
        <dbReference type="Proteomes" id="UP000230161"/>
    </source>
</evidence>
<dbReference type="AlphaFoldDB" id="A0A2M9BBD5"/>
<dbReference type="PANTHER" id="PTHR30346">
    <property type="entry name" value="TRANSCRIPTIONAL DUAL REGULATOR HCAR-RELATED"/>
    <property type="match status" value="1"/>
</dbReference>
<proteinExistence type="inferred from homology"/>
<dbReference type="SUPFAM" id="SSF46785">
    <property type="entry name" value="Winged helix' DNA-binding domain"/>
    <property type="match status" value="1"/>
</dbReference>
<evidence type="ECO:0000256" key="3">
    <source>
        <dbReference type="ARBA" id="ARBA00023125"/>
    </source>
</evidence>
<dbReference type="Proteomes" id="UP000230161">
    <property type="component" value="Unassembled WGS sequence"/>
</dbReference>
<organism evidence="6 7">
    <name type="scientific">Compostimonas suwonensis</name>
    <dbReference type="NCBI Taxonomy" id="1048394"/>
    <lineage>
        <taxon>Bacteria</taxon>
        <taxon>Bacillati</taxon>
        <taxon>Actinomycetota</taxon>
        <taxon>Actinomycetes</taxon>
        <taxon>Micrococcales</taxon>
        <taxon>Microbacteriaceae</taxon>
        <taxon>Compostimonas</taxon>
    </lineage>
</organism>
<keyword evidence="7" id="KW-1185">Reference proteome</keyword>
<keyword evidence="4" id="KW-0804">Transcription</keyword>
<dbReference type="CDD" id="cd08423">
    <property type="entry name" value="PBP2_LTTR_like_6"/>
    <property type="match status" value="1"/>
</dbReference>
<evidence type="ECO:0000256" key="4">
    <source>
        <dbReference type="ARBA" id="ARBA00023163"/>
    </source>
</evidence>
<evidence type="ECO:0000259" key="5">
    <source>
        <dbReference type="PROSITE" id="PS50931"/>
    </source>
</evidence>
<dbReference type="GO" id="GO:0003677">
    <property type="term" value="F:DNA binding"/>
    <property type="evidence" value="ECO:0007669"/>
    <property type="project" value="UniProtKB-KW"/>
</dbReference>
<dbReference type="GO" id="GO:0032993">
    <property type="term" value="C:protein-DNA complex"/>
    <property type="evidence" value="ECO:0007669"/>
    <property type="project" value="TreeGrafter"/>
</dbReference>
<keyword evidence="3" id="KW-0238">DNA-binding</keyword>
<gene>
    <name evidence="6" type="ORF">CLV54_3382</name>
</gene>
<dbReference type="PANTHER" id="PTHR30346:SF29">
    <property type="entry name" value="LYSR SUBSTRATE-BINDING"/>
    <property type="match status" value="1"/>
</dbReference>
<evidence type="ECO:0000313" key="6">
    <source>
        <dbReference type="EMBL" id="PJJ55244.1"/>
    </source>
</evidence>
<dbReference type="SUPFAM" id="SSF53850">
    <property type="entry name" value="Periplasmic binding protein-like II"/>
    <property type="match status" value="1"/>
</dbReference>
<dbReference type="GO" id="GO:0003700">
    <property type="term" value="F:DNA-binding transcription factor activity"/>
    <property type="evidence" value="ECO:0007669"/>
    <property type="project" value="InterPro"/>
</dbReference>
<dbReference type="InterPro" id="IPR000847">
    <property type="entry name" value="LysR_HTH_N"/>
</dbReference>
<sequence length="312" mass="33187">MTLSLPPLAALELDSHTLRIVQAIDRSGSITAAARALGYSQPAISQHLRRLEGRIGMPIVHRVGRRVRLTDAGLVLVRHARAVTLALDAAANELAELSGLHAGRVRLAAFPTASATLVPGIVGELAIDHPGVEVSYLEAEPPEALRSLHAHESDLAVVFRYPGESEAPEEGAGALETWDLGRDEMLVVLGEGSGLAASDAIDLADLAEERWIAGCPQCRGRLLAVCERDGFVPRIGYETDNFVAVMRMVQAGLGVALLPGLALEATPLPAGVVARPTTRGDYRTVQLAALRSERRSPVLSATIDLIRGRGRR</sequence>
<evidence type="ECO:0000256" key="1">
    <source>
        <dbReference type="ARBA" id="ARBA00009437"/>
    </source>
</evidence>
<dbReference type="Gene3D" id="1.10.10.10">
    <property type="entry name" value="Winged helix-like DNA-binding domain superfamily/Winged helix DNA-binding domain"/>
    <property type="match status" value="1"/>
</dbReference>
<dbReference type="PRINTS" id="PR00039">
    <property type="entry name" value="HTHLYSR"/>
</dbReference>
<accession>A0A2M9BBD5</accession>
<dbReference type="OrthoDB" id="3673085at2"/>
<dbReference type="InterPro" id="IPR036390">
    <property type="entry name" value="WH_DNA-bd_sf"/>
</dbReference>
<dbReference type="RefSeq" id="WP_100346134.1">
    <property type="nucleotide sequence ID" value="NZ_PGFB01000007.1"/>
</dbReference>
<dbReference type="InterPro" id="IPR011991">
    <property type="entry name" value="ArsR-like_HTH"/>
</dbReference>
<comment type="caution">
    <text evidence="6">The sequence shown here is derived from an EMBL/GenBank/DDBJ whole genome shotgun (WGS) entry which is preliminary data.</text>
</comment>
<dbReference type="PROSITE" id="PS50931">
    <property type="entry name" value="HTH_LYSR"/>
    <property type="match status" value="1"/>
</dbReference>
<dbReference type="InterPro" id="IPR005119">
    <property type="entry name" value="LysR_subst-bd"/>
</dbReference>
<dbReference type="CDD" id="cd00090">
    <property type="entry name" value="HTH_ARSR"/>
    <property type="match status" value="1"/>
</dbReference>
<dbReference type="InterPro" id="IPR036388">
    <property type="entry name" value="WH-like_DNA-bd_sf"/>
</dbReference>
<dbReference type="EMBL" id="PGFB01000007">
    <property type="protein sequence ID" value="PJJ55244.1"/>
    <property type="molecule type" value="Genomic_DNA"/>
</dbReference>
<feature type="domain" description="HTH lysR-type" evidence="5">
    <location>
        <begin position="13"/>
        <end position="70"/>
    </location>
</feature>
<evidence type="ECO:0000256" key="2">
    <source>
        <dbReference type="ARBA" id="ARBA00023015"/>
    </source>
</evidence>
<reference evidence="6 7" key="1">
    <citation type="submission" date="2017-11" db="EMBL/GenBank/DDBJ databases">
        <title>Genomic Encyclopedia of Archaeal and Bacterial Type Strains, Phase II (KMG-II): From Individual Species to Whole Genera.</title>
        <authorList>
            <person name="Goeker M."/>
        </authorList>
    </citation>
    <scope>NUCLEOTIDE SEQUENCE [LARGE SCALE GENOMIC DNA]</scope>
    <source>
        <strain evidence="6 7">DSM 25625</strain>
    </source>
</reference>
<protein>
    <submittedName>
        <fullName evidence="6">Molybdate transport repressor ModE-like protein</fullName>
    </submittedName>
</protein>
<dbReference type="Gene3D" id="3.40.190.10">
    <property type="entry name" value="Periplasmic binding protein-like II"/>
    <property type="match status" value="2"/>
</dbReference>